<dbReference type="Gene3D" id="1.10.287.130">
    <property type="match status" value="1"/>
</dbReference>
<dbReference type="InterPro" id="IPR005467">
    <property type="entry name" value="His_kinase_dom"/>
</dbReference>
<keyword evidence="16" id="KW-1185">Reference proteome</keyword>
<dbReference type="FunFam" id="1.10.287.130:FF:000009">
    <property type="entry name" value="Two-component sensor histidine kinase"/>
    <property type="match status" value="1"/>
</dbReference>
<keyword evidence="4" id="KW-0597">Phosphoprotein</keyword>
<dbReference type="PROSITE" id="PS50885">
    <property type="entry name" value="HAMP"/>
    <property type="match status" value="1"/>
</dbReference>
<dbReference type="Pfam" id="PF00512">
    <property type="entry name" value="HisKA"/>
    <property type="match status" value="1"/>
</dbReference>
<organism evidence="15 16">
    <name type="scientific">Thermomonospora echinospora</name>
    <dbReference type="NCBI Taxonomy" id="1992"/>
    <lineage>
        <taxon>Bacteria</taxon>
        <taxon>Bacillati</taxon>
        <taxon>Actinomycetota</taxon>
        <taxon>Actinomycetes</taxon>
        <taxon>Streptosporangiales</taxon>
        <taxon>Thermomonosporaceae</taxon>
        <taxon>Thermomonospora</taxon>
    </lineage>
</organism>
<feature type="compositionally biased region" description="Low complexity" evidence="11">
    <location>
        <begin position="374"/>
        <end position="386"/>
    </location>
</feature>
<dbReference type="CDD" id="cd00082">
    <property type="entry name" value="HisKA"/>
    <property type="match status" value="1"/>
</dbReference>
<dbReference type="Pfam" id="PF02518">
    <property type="entry name" value="HATPase_c"/>
    <property type="match status" value="1"/>
</dbReference>
<evidence type="ECO:0000313" key="15">
    <source>
        <dbReference type="EMBL" id="SEF81655.1"/>
    </source>
</evidence>
<dbReference type="InterPro" id="IPR003660">
    <property type="entry name" value="HAMP_dom"/>
</dbReference>
<evidence type="ECO:0000256" key="10">
    <source>
        <dbReference type="ARBA" id="ARBA00023136"/>
    </source>
</evidence>
<dbReference type="Gene3D" id="3.30.565.10">
    <property type="entry name" value="Histidine kinase-like ATPase, C-terminal domain"/>
    <property type="match status" value="1"/>
</dbReference>
<dbReference type="OrthoDB" id="9786919at2"/>
<keyword evidence="7 15" id="KW-0418">Kinase</keyword>
<dbReference type="SMART" id="SM00387">
    <property type="entry name" value="HATPase_c"/>
    <property type="match status" value="1"/>
</dbReference>
<dbReference type="InterPro" id="IPR004358">
    <property type="entry name" value="Sig_transdc_His_kin-like_C"/>
</dbReference>
<dbReference type="PRINTS" id="PR00344">
    <property type="entry name" value="BCTRLSENSOR"/>
</dbReference>
<dbReference type="InterPro" id="IPR003661">
    <property type="entry name" value="HisK_dim/P_dom"/>
</dbReference>
<dbReference type="SMART" id="SM00388">
    <property type="entry name" value="HisKA"/>
    <property type="match status" value="1"/>
</dbReference>
<evidence type="ECO:0000313" key="16">
    <source>
        <dbReference type="Proteomes" id="UP000236723"/>
    </source>
</evidence>
<dbReference type="EC" id="2.7.13.3" evidence="3"/>
<feature type="transmembrane region" description="Helical" evidence="12">
    <location>
        <begin position="12"/>
        <end position="35"/>
    </location>
</feature>
<evidence type="ECO:0000256" key="8">
    <source>
        <dbReference type="ARBA" id="ARBA00022989"/>
    </source>
</evidence>
<proteinExistence type="predicted"/>
<dbReference type="InterPro" id="IPR050428">
    <property type="entry name" value="TCS_sensor_his_kinase"/>
</dbReference>
<evidence type="ECO:0000259" key="14">
    <source>
        <dbReference type="PROSITE" id="PS50885"/>
    </source>
</evidence>
<comment type="subcellular location">
    <subcellularLocation>
        <location evidence="2">Cell membrane</location>
    </subcellularLocation>
</comment>
<evidence type="ECO:0000256" key="6">
    <source>
        <dbReference type="ARBA" id="ARBA00022692"/>
    </source>
</evidence>
<evidence type="ECO:0000256" key="9">
    <source>
        <dbReference type="ARBA" id="ARBA00023012"/>
    </source>
</evidence>
<feature type="region of interest" description="Disordered" evidence="11">
    <location>
        <begin position="353"/>
        <end position="408"/>
    </location>
</feature>
<evidence type="ECO:0000256" key="3">
    <source>
        <dbReference type="ARBA" id="ARBA00012438"/>
    </source>
</evidence>
<evidence type="ECO:0000256" key="4">
    <source>
        <dbReference type="ARBA" id="ARBA00022553"/>
    </source>
</evidence>
<protein>
    <recommendedName>
        <fullName evidence="3">histidine kinase</fullName>
        <ecNumber evidence="3">2.7.13.3</ecNumber>
    </recommendedName>
</protein>
<evidence type="ECO:0000256" key="2">
    <source>
        <dbReference type="ARBA" id="ARBA00004236"/>
    </source>
</evidence>
<dbReference type="SMART" id="SM00304">
    <property type="entry name" value="HAMP"/>
    <property type="match status" value="1"/>
</dbReference>
<dbReference type="PROSITE" id="PS50109">
    <property type="entry name" value="HIS_KIN"/>
    <property type="match status" value="1"/>
</dbReference>
<feature type="compositionally biased region" description="Acidic residues" evidence="11">
    <location>
        <begin position="115"/>
        <end position="128"/>
    </location>
</feature>
<keyword evidence="6 12" id="KW-0812">Transmembrane</keyword>
<evidence type="ECO:0000256" key="11">
    <source>
        <dbReference type="SAM" id="MobiDB-lite"/>
    </source>
</evidence>
<dbReference type="CDD" id="cd06225">
    <property type="entry name" value="HAMP"/>
    <property type="match status" value="1"/>
</dbReference>
<evidence type="ECO:0000256" key="7">
    <source>
        <dbReference type="ARBA" id="ARBA00022777"/>
    </source>
</evidence>
<evidence type="ECO:0000256" key="5">
    <source>
        <dbReference type="ARBA" id="ARBA00022679"/>
    </source>
</evidence>
<dbReference type="Gene3D" id="6.10.340.10">
    <property type="match status" value="1"/>
</dbReference>
<dbReference type="Pfam" id="PF00672">
    <property type="entry name" value="HAMP"/>
    <property type="match status" value="1"/>
</dbReference>
<keyword evidence="9" id="KW-0902">Two-component regulatory system</keyword>
<dbReference type="EMBL" id="FNVO01000002">
    <property type="protein sequence ID" value="SEF81655.1"/>
    <property type="molecule type" value="Genomic_DNA"/>
</dbReference>
<comment type="catalytic activity">
    <reaction evidence="1">
        <text>ATP + protein L-histidine = ADP + protein N-phospho-L-histidine.</text>
        <dbReference type="EC" id="2.7.13.3"/>
    </reaction>
</comment>
<name>A0A1H5V2N9_9ACTN</name>
<feature type="region of interest" description="Disordered" evidence="11">
    <location>
        <begin position="88"/>
        <end position="145"/>
    </location>
</feature>
<feature type="domain" description="Histidine kinase" evidence="13">
    <location>
        <begin position="271"/>
        <end position="519"/>
    </location>
</feature>
<dbReference type="CDD" id="cd00075">
    <property type="entry name" value="HATPase"/>
    <property type="match status" value="1"/>
</dbReference>
<evidence type="ECO:0000256" key="1">
    <source>
        <dbReference type="ARBA" id="ARBA00000085"/>
    </source>
</evidence>
<evidence type="ECO:0000256" key="12">
    <source>
        <dbReference type="SAM" id="Phobius"/>
    </source>
</evidence>
<dbReference type="SUPFAM" id="SSF47384">
    <property type="entry name" value="Homodimeric domain of signal transducing histidine kinase"/>
    <property type="match status" value="1"/>
</dbReference>
<dbReference type="InterPro" id="IPR003594">
    <property type="entry name" value="HATPase_dom"/>
</dbReference>
<dbReference type="Proteomes" id="UP000236723">
    <property type="component" value="Unassembled WGS sequence"/>
</dbReference>
<dbReference type="SUPFAM" id="SSF55874">
    <property type="entry name" value="ATPase domain of HSP90 chaperone/DNA topoisomerase II/histidine kinase"/>
    <property type="match status" value="1"/>
</dbReference>
<sequence>MRLLPASVRARAALSAGAVVLVALVAAGLAVLLTLRASLVREADLQSEVTAREVAAQIAVGTPVSGLRLPDADDHPVQVIGRDGRVLTSQPDLGQVHGLDLPAPSPGVRDNGDDSRDDDFDDHRDEDEPGHGQVSTEVHHRDGTATVEGERTAYRFALVEAAPPQGQVVTVVAGTRPETDVVGTVSRAMLVGLPLLLLVVVAVTWLVTRRALAPVEAIRAEMAEITVAGDLTRRVPVPDSRDEVADLAVTTNQTLAALERSIERQRRFVADASHELRSPIASLRTQVEVADAHPGLLNTGDLLEDIVRLQHLAADLLLLARLDAGERPRPQPVDLAGLVREVLRQRAATDRVPVRAVLEPPGDTGRPAADGGLAARPEAGPADADGPAGGPAGGPSREAGRGAGPWVRGSRGRLGQVLGNLLDNAQRHAAGAVTVTLGTRDGRAVLQVADDGPGVPSAERERIFERFVRLDDARARDEGGAGLGLAIARDIVRAHGGTLTVRDAPAGGALFEVLLPLGGRP</sequence>
<dbReference type="PANTHER" id="PTHR45436:SF5">
    <property type="entry name" value="SENSOR HISTIDINE KINASE TRCS"/>
    <property type="match status" value="1"/>
</dbReference>
<dbReference type="GO" id="GO:0005886">
    <property type="term" value="C:plasma membrane"/>
    <property type="evidence" value="ECO:0007669"/>
    <property type="project" value="UniProtKB-SubCell"/>
</dbReference>
<gene>
    <name evidence="15" type="ORF">SAMN04489712_102141</name>
</gene>
<dbReference type="AlphaFoldDB" id="A0A1H5V2N9"/>
<reference evidence="16" key="1">
    <citation type="submission" date="2016-10" db="EMBL/GenBank/DDBJ databases">
        <authorList>
            <person name="Varghese N."/>
            <person name="Submissions S."/>
        </authorList>
    </citation>
    <scope>NUCLEOTIDE SEQUENCE [LARGE SCALE GENOMIC DNA]</scope>
    <source>
        <strain evidence="16">DSM 43163</strain>
    </source>
</reference>
<accession>A0A1H5V2N9</accession>
<keyword evidence="8 12" id="KW-1133">Transmembrane helix</keyword>
<feature type="domain" description="HAMP" evidence="14">
    <location>
        <begin position="209"/>
        <end position="263"/>
    </location>
</feature>
<dbReference type="GO" id="GO:0000155">
    <property type="term" value="F:phosphorelay sensor kinase activity"/>
    <property type="evidence" value="ECO:0007669"/>
    <property type="project" value="InterPro"/>
</dbReference>
<dbReference type="RefSeq" id="WP_103936445.1">
    <property type="nucleotide sequence ID" value="NZ_FNVO01000002.1"/>
</dbReference>
<dbReference type="PANTHER" id="PTHR45436">
    <property type="entry name" value="SENSOR HISTIDINE KINASE YKOH"/>
    <property type="match status" value="1"/>
</dbReference>
<evidence type="ECO:0000259" key="13">
    <source>
        <dbReference type="PROSITE" id="PS50109"/>
    </source>
</evidence>
<keyword evidence="10 12" id="KW-0472">Membrane</keyword>
<dbReference type="InterPro" id="IPR036890">
    <property type="entry name" value="HATPase_C_sf"/>
</dbReference>
<keyword evidence="5" id="KW-0808">Transferase</keyword>
<dbReference type="InterPro" id="IPR036097">
    <property type="entry name" value="HisK_dim/P_sf"/>
</dbReference>